<sequence>MEIFRNMRRRKMRSSLTILGIVIGVLALTTMGALSEHLNSLVDGGVKYFGSSIQVTTPAGQSTPLLPMSAQKQIAARPGVVAVYPHYSFEAKPGTNGGASFGAPDTIIAADPGELSHGDLRLSVASGTFVASGSHGQVLLGSVIAKDLGAQVGSVVQLPQRPADAKPGFVSHPFTVAGILATTQTAPDNFGYITQPDGQMLLRDSLPPALQGSVDVTTVAQSFTAYTTPGASLAQLDTMAADISSHVPGVSATKPSVTVAQFQSFSATFTEITVGAAILALVIGGLSVINTMVMTVSERVREIGLRKAIGARTGHILREYLREALAIGVIGGIVGWLLGFGLTSLINSASGVSGGLFLVTPRLTAIAIGFAAGLATVAGVLPAIRAARMDPVRALRTTG</sequence>
<keyword evidence="2" id="KW-1003">Cell membrane</keyword>
<dbReference type="PANTHER" id="PTHR30572:SF4">
    <property type="entry name" value="ABC TRANSPORTER PERMEASE YTRF"/>
    <property type="match status" value="1"/>
</dbReference>
<evidence type="ECO:0000256" key="6">
    <source>
        <dbReference type="ARBA" id="ARBA00038076"/>
    </source>
</evidence>
<dbReference type="InterPro" id="IPR050250">
    <property type="entry name" value="Macrolide_Exporter_MacB"/>
</dbReference>
<dbReference type="Proteomes" id="UP000614410">
    <property type="component" value="Unassembled WGS sequence"/>
</dbReference>
<evidence type="ECO:0000256" key="3">
    <source>
        <dbReference type="ARBA" id="ARBA00022692"/>
    </source>
</evidence>
<dbReference type="GO" id="GO:0022857">
    <property type="term" value="F:transmembrane transporter activity"/>
    <property type="evidence" value="ECO:0007669"/>
    <property type="project" value="TreeGrafter"/>
</dbReference>
<dbReference type="PANTHER" id="PTHR30572">
    <property type="entry name" value="MEMBRANE COMPONENT OF TRANSPORTER-RELATED"/>
    <property type="match status" value="1"/>
</dbReference>
<feature type="transmembrane region" description="Helical" evidence="7">
    <location>
        <begin position="324"/>
        <end position="346"/>
    </location>
</feature>
<proteinExistence type="inferred from homology"/>
<evidence type="ECO:0000256" key="5">
    <source>
        <dbReference type="ARBA" id="ARBA00023136"/>
    </source>
</evidence>
<comment type="similarity">
    <text evidence="6">Belongs to the ABC-4 integral membrane protein family.</text>
</comment>
<keyword evidence="5 7" id="KW-0472">Membrane</keyword>
<reference evidence="10 11" key="1">
    <citation type="submission" date="2020-10" db="EMBL/GenBank/DDBJ databases">
        <title>Ca. Dormibacterota MAGs.</title>
        <authorList>
            <person name="Montgomery K."/>
        </authorList>
    </citation>
    <scope>NUCLEOTIDE SEQUENCE [LARGE SCALE GENOMIC DNA]</scope>
    <source>
        <strain evidence="10">Mitchell_Peninsula_5</strain>
    </source>
</reference>
<evidence type="ECO:0000256" key="1">
    <source>
        <dbReference type="ARBA" id="ARBA00004651"/>
    </source>
</evidence>
<dbReference type="InterPro" id="IPR003838">
    <property type="entry name" value="ABC3_permease_C"/>
</dbReference>
<accession>A0A934KIY1</accession>
<evidence type="ECO:0000313" key="11">
    <source>
        <dbReference type="Proteomes" id="UP000614410"/>
    </source>
</evidence>
<organism evidence="10 11">
    <name type="scientific">Candidatus Amunia macphersoniae</name>
    <dbReference type="NCBI Taxonomy" id="3127014"/>
    <lineage>
        <taxon>Bacteria</taxon>
        <taxon>Bacillati</taxon>
        <taxon>Candidatus Dormiibacterota</taxon>
        <taxon>Candidatus Dormibacteria</taxon>
        <taxon>Candidatus Aeolococcales</taxon>
        <taxon>Candidatus Aeolococcaceae</taxon>
        <taxon>Candidatus Amunia</taxon>
    </lineage>
</organism>
<dbReference type="Pfam" id="PF02687">
    <property type="entry name" value="FtsX"/>
    <property type="match status" value="1"/>
</dbReference>
<feature type="transmembrane region" description="Helical" evidence="7">
    <location>
        <begin position="272"/>
        <end position="296"/>
    </location>
</feature>
<dbReference type="EMBL" id="JAEKNN010000050">
    <property type="protein sequence ID" value="MBJ7609646.1"/>
    <property type="molecule type" value="Genomic_DNA"/>
</dbReference>
<evidence type="ECO:0000256" key="4">
    <source>
        <dbReference type="ARBA" id="ARBA00022989"/>
    </source>
</evidence>
<feature type="transmembrane region" description="Helical" evidence="7">
    <location>
        <begin position="366"/>
        <end position="387"/>
    </location>
</feature>
<evidence type="ECO:0000259" key="9">
    <source>
        <dbReference type="Pfam" id="PF12704"/>
    </source>
</evidence>
<protein>
    <submittedName>
        <fullName evidence="10">ABC transporter permease</fullName>
    </submittedName>
</protein>
<dbReference type="GO" id="GO:0005886">
    <property type="term" value="C:plasma membrane"/>
    <property type="evidence" value="ECO:0007669"/>
    <property type="project" value="UniProtKB-SubCell"/>
</dbReference>
<evidence type="ECO:0000256" key="2">
    <source>
        <dbReference type="ARBA" id="ARBA00022475"/>
    </source>
</evidence>
<dbReference type="AlphaFoldDB" id="A0A934KIY1"/>
<evidence type="ECO:0000256" key="7">
    <source>
        <dbReference type="SAM" id="Phobius"/>
    </source>
</evidence>
<evidence type="ECO:0000259" key="8">
    <source>
        <dbReference type="Pfam" id="PF02687"/>
    </source>
</evidence>
<evidence type="ECO:0000313" key="10">
    <source>
        <dbReference type="EMBL" id="MBJ7609646.1"/>
    </source>
</evidence>
<dbReference type="Pfam" id="PF12704">
    <property type="entry name" value="MacB_PCD"/>
    <property type="match status" value="1"/>
</dbReference>
<gene>
    <name evidence="10" type="ORF">JF887_09515</name>
</gene>
<feature type="domain" description="ABC3 transporter permease C-terminal" evidence="8">
    <location>
        <begin position="276"/>
        <end position="391"/>
    </location>
</feature>
<keyword evidence="4 7" id="KW-1133">Transmembrane helix</keyword>
<feature type="domain" description="MacB-like periplasmic core" evidence="9">
    <location>
        <begin position="14"/>
        <end position="236"/>
    </location>
</feature>
<comment type="caution">
    <text evidence="10">The sequence shown here is derived from an EMBL/GenBank/DDBJ whole genome shotgun (WGS) entry which is preliminary data.</text>
</comment>
<dbReference type="InterPro" id="IPR025857">
    <property type="entry name" value="MacB_PCD"/>
</dbReference>
<keyword evidence="3 7" id="KW-0812">Transmembrane</keyword>
<comment type="subcellular location">
    <subcellularLocation>
        <location evidence="1">Cell membrane</location>
        <topology evidence="1">Multi-pass membrane protein</topology>
    </subcellularLocation>
</comment>
<name>A0A934KIY1_9BACT</name>